<proteinExistence type="predicted"/>
<dbReference type="RefSeq" id="XP_031160809.1">
    <property type="nucleotide sequence ID" value="XM_031304949.2"/>
</dbReference>
<dbReference type="PANTHER" id="PTHR15427:SF26">
    <property type="entry name" value="COMPLEMENT C1Q SUBCOMPONENT SUBUNIT A"/>
    <property type="match status" value="1"/>
</dbReference>
<evidence type="ECO:0000256" key="7">
    <source>
        <dbReference type="ARBA" id="ARBA00022875"/>
    </source>
</evidence>
<evidence type="ECO:0000313" key="15">
    <source>
        <dbReference type="Proteomes" id="UP000694568"/>
    </source>
</evidence>
<dbReference type="GO" id="GO:0005581">
    <property type="term" value="C:collagen trimer"/>
    <property type="evidence" value="ECO:0007669"/>
    <property type="project" value="UniProtKB-KW"/>
</dbReference>
<dbReference type="GO" id="GO:0045087">
    <property type="term" value="P:innate immune response"/>
    <property type="evidence" value="ECO:0007669"/>
    <property type="project" value="UniProtKB-KW"/>
</dbReference>
<sequence length="256" mass="27204">MGDYYGLAVLVGVSLLLTTGQCDVSCSGLDGRPGEKGPPGRDGYPGAKGEKGEPVVMVDGPVDPGVLLRLKGEMGSRGSPGAMGPKGYRGALGAAGYPGVAGRPGPDGRNIGHGGQHSPQQARSAFSVIRTDNSYPRVGQVVTFQSTEVNTPGDFTAATGYFTCRVPGVYYFTFHSVAKVSVCLYIASDALADKLGFCDYNRNIEEVLSGGVVLQLRARQKVWLESFRDQQRPSEMGDINEKRIIFNGFLLFANTE</sequence>
<feature type="signal peptide" evidence="12">
    <location>
        <begin position="1"/>
        <end position="22"/>
    </location>
</feature>
<evidence type="ECO:0000256" key="5">
    <source>
        <dbReference type="ARBA" id="ARBA00022737"/>
    </source>
</evidence>
<dbReference type="InterPro" id="IPR001073">
    <property type="entry name" value="C1q_dom"/>
</dbReference>
<evidence type="ECO:0000259" key="13">
    <source>
        <dbReference type="PROSITE" id="PS50871"/>
    </source>
</evidence>
<dbReference type="Proteomes" id="UP000694568">
    <property type="component" value="Unplaced"/>
</dbReference>
<evidence type="ECO:0000256" key="8">
    <source>
        <dbReference type="ARBA" id="ARBA00023157"/>
    </source>
</evidence>
<keyword evidence="15" id="KW-1185">Reference proteome</keyword>
<dbReference type="GeneTree" id="ENSGT00940000162143"/>
<evidence type="ECO:0000256" key="2">
    <source>
        <dbReference type="ARBA" id="ARBA00022525"/>
    </source>
</evidence>
<organism evidence="14 15">
    <name type="scientific">Sander lucioperca</name>
    <name type="common">Pike-perch</name>
    <name type="synonym">Perca lucioperca</name>
    <dbReference type="NCBI Taxonomy" id="283035"/>
    <lineage>
        <taxon>Eukaryota</taxon>
        <taxon>Metazoa</taxon>
        <taxon>Chordata</taxon>
        <taxon>Craniata</taxon>
        <taxon>Vertebrata</taxon>
        <taxon>Euteleostomi</taxon>
        <taxon>Actinopterygii</taxon>
        <taxon>Neopterygii</taxon>
        <taxon>Teleostei</taxon>
        <taxon>Neoteleostei</taxon>
        <taxon>Acanthomorphata</taxon>
        <taxon>Eupercaria</taxon>
        <taxon>Perciformes</taxon>
        <taxon>Percoidei</taxon>
        <taxon>Percidae</taxon>
        <taxon>Luciopercinae</taxon>
        <taxon>Sander</taxon>
    </lineage>
</organism>
<keyword evidence="8" id="KW-1015">Disulfide bond</keyword>
<dbReference type="InterPro" id="IPR008983">
    <property type="entry name" value="Tumour_necrosis_fac-like_dom"/>
</dbReference>
<keyword evidence="5" id="KW-0677">Repeat</keyword>
<keyword evidence="7" id="KW-0180">Complement pathway</keyword>
<dbReference type="AlphaFoldDB" id="A0A8D0AN93"/>
<evidence type="ECO:0000256" key="10">
    <source>
        <dbReference type="ARBA" id="ARBA00023278"/>
    </source>
</evidence>
<gene>
    <name evidence="14" type="primary">c1qa</name>
</gene>
<evidence type="ECO:0000256" key="1">
    <source>
        <dbReference type="ARBA" id="ARBA00004498"/>
    </source>
</evidence>
<keyword evidence="6" id="KW-0391">Immunity</keyword>
<keyword evidence="4" id="KW-0399">Innate immunity</keyword>
<reference evidence="14" key="2">
    <citation type="submission" date="2025-09" db="UniProtKB">
        <authorList>
            <consortium name="Ensembl"/>
        </authorList>
    </citation>
    <scope>IDENTIFICATION</scope>
</reference>
<keyword evidence="9" id="KW-0325">Glycoprotein</keyword>
<dbReference type="PRINTS" id="PR00007">
    <property type="entry name" value="COMPLEMNTC1Q"/>
</dbReference>
<evidence type="ECO:0000256" key="12">
    <source>
        <dbReference type="SAM" id="SignalP"/>
    </source>
</evidence>
<protein>
    <submittedName>
        <fullName evidence="14">Complement C1q subcomponent subunit A-like</fullName>
    </submittedName>
</protein>
<name>A0A8D0AN93_SANLU</name>
<keyword evidence="10" id="KW-0379">Hydroxylation</keyword>
<evidence type="ECO:0000313" key="14">
    <source>
        <dbReference type="Ensembl" id="ENSSLUP00000056560.1"/>
    </source>
</evidence>
<dbReference type="PANTHER" id="PTHR15427">
    <property type="entry name" value="EMILIN ELASTIN MICROFIBRIL INTERFACE-LOCATED PROTEIN ELASTIN MICROFIBRIL INTERFACER"/>
    <property type="match status" value="1"/>
</dbReference>
<dbReference type="GeneID" id="116053794"/>
<dbReference type="OrthoDB" id="6343173at2759"/>
<keyword evidence="3" id="KW-0272">Extracellular matrix</keyword>
<feature type="domain" description="C1q" evidence="13">
    <location>
        <begin position="119"/>
        <end position="256"/>
    </location>
</feature>
<dbReference type="SMART" id="SM00110">
    <property type="entry name" value="C1Q"/>
    <property type="match status" value="1"/>
</dbReference>
<evidence type="ECO:0000256" key="9">
    <source>
        <dbReference type="ARBA" id="ARBA00023180"/>
    </source>
</evidence>
<dbReference type="Ensembl" id="ENSSLUT00000058213.1">
    <property type="protein sequence ID" value="ENSSLUP00000056560.1"/>
    <property type="gene ID" value="ENSSLUG00000024412.1"/>
</dbReference>
<evidence type="ECO:0000256" key="6">
    <source>
        <dbReference type="ARBA" id="ARBA00022859"/>
    </source>
</evidence>
<dbReference type="SUPFAM" id="SSF49842">
    <property type="entry name" value="TNF-like"/>
    <property type="match status" value="1"/>
</dbReference>
<comment type="subcellular location">
    <subcellularLocation>
        <location evidence="1">Secreted</location>
        <location evidence="1">Extracellular space</location>
        <location evidence="1">Extracellular matrix</location>
    </subcellularLocation>
</comment>
<keyword evidence="12" id="KW-0732">Signal</keyword>
<feature type="region of interest" description="Disordered" evidence="11">
    <location>
        <begin position="28"/>
        <end position="54"/>
    </location>
</feature>
<dbReference type="PROSITE" id="PS50871">
    <property type="entry name" value="C1Q"/>
    <property type="match status" value="1"/>
</dbReference>
<evidence type="ECO:0000256" key="4">
    <source>
        <dbReference type="ARBA" id="ARBA00022588"/>
    </source>
</evidence>
<reference evidence="14" key="1">
    <citation type="submission" date="2025-08" db="UniProtKB">
        <authorList>
            <consortium name="Ensembl"/>
        </authorList>
    </citation>
    <scope>IDENTIFICATION</scope>
</reference>
<dbReference type="Pfam" id="PF00386">
    <property type="entry name" value="C1q"/>
    <property type="match status" value="1"/>
</dbReference>
<dbReference type="Gene3D" id="2.60.120.40">
    <property type="match status" value="1"/>
</dbReference>
<dbReference type="GO" id="GO:0006958">
    <property type="term" value="P:complement activation, classical pathway"/>
    <property type="evidence" value="ECO:0007669"/>
    <property type="project" value="UniProtKB-KW"/>
</dbReference>
<keyword evidence="2" id="KW-0964">Secreted</keyword>
<feature type="chain" id="PRO_5034530111" evidence="12">
    <location>
        <begin position="23"/>
        <end position="256"/>
    </location>
</feature>
<evidence type="ECO:0000256" key="3">
    <source>
        <dbReference type="ARBA" id="ARBA00022530"/>
    </source>
</evidence>
<dbReference type="InterPro" id="IPR050392">
    <property type="entry name" value="Collagen/C1q_domain"/>
</dbReference>
<accession>A0A8D0AN93</accession>
<evidence type="ECO:0000256" key="11">
    <source>
        <dbReference type="SAM" id="MobiDB-lite"/>
    </source>
</evidence>